<dbReference type="InterPro" id="IPR050194">
    <property type="entry name" value="Glycosyltransferase_grp1"/>
</dbReference>
<proteinExistence type="predicted"/>
<evidence type="ECO:0000259" key="2">
    <source>
        <dbReference type="Pfam" id="PF00534"/>
    </source>
</evidence>
<evidence type="ECO:0000256" key="1">
    <source>
        <dbReference type="SAM" id="MobiDB-lite"/>
    </source>
</evidence>
<gene>
    <name evidence="4" type="ORF">Pan189_01160</name>
</gene>
<evidence type="ECO:0000313" key="4">
    <source>
        <dbReference type="EMBL" id="QDT35763.1"/>
    </source>
</evidence>
<dbReference type="KEGG" id="svp:Pan189_01160"/>
<dbReference type="InterPro" id="IPR001296">
    <property type="entry name" value="Glyco_trans_1"/>
</dbReference>
<keyword evidence="4" id="KW-0328">Glycosyltransferase</keyword>
<feature type="domain" description="Glycosyl transferase family 1" evidence="2">
    <location>
        <begin position="258"/>
        <end position="414"/>
    </location>
</feature>
<dbReference type="Pfam" id="PF00534">
    <property type="entry name" value="Glycos_transf_1"/>
    <property type="match status" value="1"/>
</dbReference>
<dbReference type="Gene3D" id="3.40.50.2000">
    <property type="entry name" value="Glycogen Phosphorylase B"/>
    <property type="match status" value="2"/>
</dbReference>
<dbReference type="EC" id="2.4.1.11" evidence="4"/>
<dbReference type="PANTHER" id="PTHR45947">
    <property type="entry name" value="SULFOQUINOVOSYL TRANSFERASE SQD2"/>
    <property type="match status" value="1"/>
</dbReference>
<accession>A0A517QW14</accession>
<reference evidence="4 5" key="1">
    <citation type="submission" date="2019-02" db="EMBL/GenBank/DDBJ databases">
        <title>Deep-cultivation of Planctomycetes and their phenomic and genomic characterization uncovers novel biology.</title>
        <authorList>
            <person name="Wiegand S."/>
            <person name="Jogler M."/>
            <person name="Boedeker C."/>
            <person name="Pinto D."/>
            <person name="Vollmers J."/>
            <person name="Rivas-Marin E."/>
            <person name="Kohn T."/>
            <person name="Peeters S.H."/>
            <person name="Heuer A."/>
            <person name="Rast P."/>
            <person name="Oberbeckmann S."/>
            <person name="Bunk B."/>
            <person name="Jeske O."/>
            <person name="Meyerdierks A."/>
            <person name="Storesund J.E."/>
            <person name="Kallscheuer N."/>
            <person name="Luecker S."/>
            <person name="Lage O.M."/>
            <person name="Pohl T."/>
            <person name="Merkel B.J."/>
            <person name="Hornburger P."/>
            <person name="Mueller R.-W."/>
            <person name="Bruemmer F."/>
            <person name="Labrenz M."/>
            <person name="Spormann A.M."/>
            <person name="Op den Camp H."/>
            <person name="Overmann J."/>
            <person name="Amann R."/>
            <person name="Jetten M.S.M."/>
            <person name="Mascher T."/>
            <person name="Medema M.H."/>
            <person name="Devos D.P."/>
            <person name="Kaster A.-K."/>
            <person name="Ovreas L."/>
            <person name="Rohde M."/>
            <person name="Galperin M.Y."/>
            <person name="Jogler C."/>
        </authorList>
    </citation>
    <scope>NUCLEOTIDE SEQUENCE [LARGE SCALE GENOMIC DNA]</scope>
    <source>
        <strain evidence="4 5">Pan189</strain>
    </source>
</reference>
<sequence>MSLPAAIPAVHNPVSDQGDENGSEVAASNEVGRLRVLVCGSTVPSHLEDGSPRFVYDLAEALLKHADVSLLAPHLPGAERAGRLGNVPIERFRYFWPESWQRLTSSEGLGMRERFRASLLAKSQVPLFLWRESSAIRRIVKRDRIDVVNAHWLIPQGLAAARALKRLPSVQLVTHIHAGDVYLLRRLPFGRSIARSVVRRCTAVLASGSHVRDTLDDLLGFPSNALLQPMGVHTRQFARDMNAEGKHVPEAAQFPNGFLVTVGRLVEKKGTKYLIEAMPELLRSNPGLGLIVIGSGPEEASLREQISTLEIEHSVRLLGRLPHAEIVRYLHAARVAVVPSIIDSRGETEGMPTTVIEAMAAGTPVVGSRVDGIPDVIQHGKNGRLCEEKNPSDLAKQIRETLEETEDERQQKNKTLQIEKFDWAEVGRRYAEYLCTPQITKAEAKLQ</sequence>
<dbReference type="PANTHER" id="PTHR45947:SF14">
    <property type="entry name" value="SLL1723 PROTEIN"/>
    <property type="match status" value="1"/>
</dbReference>
<dbReference type="GO" id="GO:0004373">
    <property type="term" value="F:alpha-1,4-glucan glucosyltransferase (UDP-glucose donor) activity"/>
    <property type="evidence" value="ECO:0007669"/>
    <property type="project" value="UniProtKB-EC"/>
</dbReference>
<evidence type="ECO:0000259" key="3">
    <source>
        <dbReference type="Pfam" id="PF13439"/>
    </source>
</evidence>
<feature type="region of interest" description="Disordered" evidence="1">
    <location>
        <begin position="1"/>
        <end position="25"/>
    </location>
</feature>
<name>A0A517QW14_9PLAN</name>
<protein>
    <submittedName>
        <fullName evidence="4">Glycogen synthase</fullName>
        <ecNumber evidence="4">2.4.1.11</ecNumber>
    </submittedName>
</protein>
<dbReference type="AlphaFoldDB" id="A0A517QW14"/>
<dbReference type="SUPFAM" id="SSF53756">
    <property type="entry name" value="UDP-Glycosyltransferase/glycogen phosphorylase"/>
    <property type="match status" value="1"/>
</dbReference>
<dbReference type="EMBL" id="CP036268">
    <property type="protein sequence ID" value="QDT35763.1"/>
    <property type="molecule type" value="Genomic_DNA"/>
</dbReference>
<dbReference type="InterPro" id="IPR028098">
    <property type="entry name" value="Glyco_trans_4-like_N"/>
</dbReference>
<dbReference type="RefSeq" id="WP_310820891.1">
    <property type="nucleotide sequence ID" value="NZ_CP036268.1"/>
</dbReference>
<keyword evidence="5" id="KW-1185">Reference proteome</keyword>
<evidence type="ECO:0000313" key="5">
    <source>
        <dbReference type="Proteomes" id="UP000317318"/>
    </source>
</evidence>
<keyword evidence="4" id="KW-0808">Transferase</keyword>
<dbReference type="Proteomes" id="UP000317318">
    <property type="component" value="Chromosome"/>
</dbReference>
<feature type="domain" description="Glycosyltransferase subfamily 4-like N-terminal" evidence="3">
    <location>
        <begin position="50"/>
        <end position="234"/>
    </location>
</feature>
<dbReference type="Pfam" id="PF13439">
    <property type="entry name" value="Glyco_transf_4"/>
    <property type="match status" value="1"/>
</dbReference>
<organism evidence="4 5">
    <name type="scientific">Stratiformator vulcanicus</name>
    <dbReference type="NCBI Taxonomy" id="2527980"/>
    <lineage>
        <taxon>Bacteria</taxon>
        <taxon>Pseudomonadati</taxon>
        <taxon>Planctomycetota</taxon>
        <taxon>Planctomycetia</taxon>
        <taxon>Planctomycetales</taxon>
        <taxon>Planctomycetaceae</taxon>
        <taxon>Stratiformator</taxon>
    </lineage>
</organism>